<comment type="caution">
    <text evidence="3">The sequence shown here is derived from an EMBL/GenBank/DDBJ whole genome shotgun (WGS) entry which is preliminary data.</text>
</comment>
<gene>
    <name evidence="3" type="ORF">C7460_1333</name>
</gene>
<keyword evidence="4" id="KW-1185">Reference proteome</keyword>
<reference evidence="3 4" key="1">
    <citation type="submission" date="2018-07" db="EMBL/GenBank/DDBJ databases">
        <title>Genomic Encyclopedia of Type Strains, Phase IV (KMG-IV): sequencing the most valuable type-strain genomes for metagenomic binning, comparative biology and taxonomic classification.</title>
        <authorList>
            <person name="Goeker M."/>
        </authorList>
    </citation>
    <scope>NUCLEOTIDE SEQUENCE [LARGE SCALE GENOMIC DNA]</scope>
    <source>
        <strain evidence="3 4">DSM 4134</strain>
    </source>
</reference>
<evidence type="ECO:0000259" key="2">
    <source>
        <dbReference type="Pfam" id="PF05572"/>
    </source>
</evidence>
<feature type="domain" description="Peptidase M43 pregnancy-associated plasma-A" evidence="2">
    <location>
        <begin position="164"/>
        <end position="252"/>
    </location>
</feature>
<keyword evidence="1" id="KW-0732">Signal</keyword>
<sequence>MINANMKQLILFIFTILNFSLTLKAQTCGTPIPANPIIYSDEANARTANSTFCIDIFFHIVRNTNGSNAFPTPNLNAIVDELNNFYNVHGIFIRNAGSDNINNTSFVILDARNGSSEDDNLFATQTRSDAINFYIVDRFVRSHLVGKAQNIPSNALVMRDEDVISSISAHELGHCLNLYHTFQGTDPNTSGCAEAINGSNCNSCGDLVCDTPADQNTGIFGGYSPDLTNIMSYYLPADHFTTGQGWRMRTAISRESALSGITGTSCTIPKLSSIDHLCNSGTKTITVSNLGANTTTWTVSPYVSIVSSNNSSITVEASSSSAQGNAFVRASFSNTTYNPSERFWVGKPKLYDPSISGSGNVGCNSIYIYDYLGSVGGASSTRWVVSLQFDNISSVNDYELFVDPTNGGDGFVTLVASNDCGEDMICKPVSVTGWSCGPGYINFPTEYSCGGGGGFPSFGLRSQSNDFTIFPNPTSDGETTVLSTNQETLSEKLQEDRFQEKILARLELISTELQITS</sequence>
<evidence type="ECO:0000256" key="1">
    <source>
        <dbReference type="SAM" id="SignalP"/>
    </source>
</evidence>
<dbReference type="Gene3D" id="3.40.390.10">
    <property type="entry name" value="Collagenase (Catalytic Domain)"/>
    <property type="match status" value="1"/>
</dbReference>
<dbReference type="GO" id="GO:0008237">
    <property type="term" value="F:metallopeptidase activity"/>
    <property type="evidence" value="ECO:0007669"/>
    <property type="project" value="InterPro"/>
</dbReference>
<dbReference type="Pfam" id="PF05572">
    <property type="entry name" value="Peptidase_M43"/>
    <property type="match status" value="1"/>
</dbReference>
<proteinExistence type="predicted"/>
<organism evidence="3 4">
    <name type="scientific">Marinoscillum furvescens DSM 4134</name>
    <dbReference type="NCBI Taxonomy" id="1122208"/>
    <lineage>
        <taxon>Bacteria</taxon>
        <taxon>Pseudomonadati</taxon>
        <taxon>Bacteroidota</taxon>
        <taxon>Cytophagia</taxon>
        <taxon>Cytophagales</taxon>
        <taxon>Reichenbachiellaceae</taxon>
        <taxon>Marinoscillum</taxon>
    </lineage>
</organism>
<evidence type="ECO:0000313" key="3">
    <source>
        <dbReference type="EMBL" id="RED92034.1"/>
    </source>
</evidence>
<dbReference type="EMBL" id="QREG01000033">
    <property type="protein sequence ID" value="RED92034.1"/>
    <property type="molecule type" value="Genomic_DNA"/>
</dbReference>
<dbReference type="RefSeq" id="WP_115870331.1">
    <property type="nucleotide sequence ID" value="NZ_QREG01000033.1"/>
</dbReference>
<dbReference type="SUPFAM" id="SSF55486">
    <property type="entry name" value="Metalloproteases ('zincins'), catalytic domain"/>
    <property type="match status" value="1"/>
</dbReference>
<dbReference type="InterPro" id="IPR008754">
    <property type="entry name" value="Peptidase_M43"/>
</dbReference>
<dbReference type="Proteomes" id="UP000256779">
    <property type="component" value="Unassembled WGS sequence"/>
</dbReference>
<protein>
    <submittedName>
        <fullName evidence="3">Pregnancy-associated plasma protein-A</fullName>
    </submittedName>
</protein>
<dbReference type="OrthoDB" id="6278496at2"/>
<dbReference type="InterPro" id="IPR024079">
    <property type="entry name" value="MetalloPept_cat_dom_sf"/>
</dbReference>
<name>A0A3D9KX63_MARFU</name>
<feature type="signal peptide" evidence="1">
    <location>
        <begin position="1"/>
        <end position="25"/>
    </location>
</feature>
<evidence type="ECO:0000313" key="4">
    <source>
        <dbReference type="Proteomes" id="UP000256779"/>
    </source>
</evidence>
<dbReference type="AlphaFoldDB" id="A0A3D9KX63"/>
<feature type="chain" id="PRO_5017752796" evidence="1">
    <location>
        <begin position="26"/>
        <end position="517"/>
    </location>
</feature>
<accession>A0A3D9KX63</accession>